<dbReference type="Pfam" id="PF09411">
    <property type="entry name" value="PagL"/>
    <property type="match status" value="1"/>
</dbReference>
<feature type="chain" id="PRO_5046519211" evidence="1">
    <location>
        <begin position="22"/>
        <end position="245"/>
    </location>
</feature>
<feature type="signal peptide" evidence="1">
    <location>
        <begin position="1"/>
        <end position="21"/>
    </location>
</feature>
<keyword evidence="2" id="KW-0378">Hydrolase</keyword>
<sequence>MIVFKRALCATAALASIPAMAQDSGGADVGLGVYRHGANLHPLGDQLIVDAPPPGVFYADSGAEIGVGVLAHGAQVPIKPKAPPGQFYGRTLEGGTTDIQLIYRSRPLPFALKPRLTAKAEVNLSGLTSFAAVGAEWRQHVLKNRVYGQIGIGLAIHDGYTAIPDPFDFTPGSADFMRRYDLYSSRTDFGSRIVFNPNLSVGIRIDRAWAVEATWEHLSHGRMFGPTNDGIDNLGVRLIRTLGRK</sequence>
<dbReference type="RefSeq" id="WP_380941362.1">
    <property type="nucleotide sequence ID" value="NZ_JBHUFC010000006.1"/>
</dbReference>
<name>A0ABW4NG30_9SPHN</name>
<proteinExistence type="predicted"/>
<keyword evidence="1" id="KW-0732">Signal</keyword>
<gene>
    <name evidence="2" type="ORF">ACFSC3_15610</name>
</gene>
<keyword evidence="3" id="KW-1185">Reference proteome</keyword>
<dbReference type="EMBL" id="JBHUFC010000006">
    <property type="protein sequence ID" value="MFD1788992.1"/>
    <property type="molecule type" value="Genomic_DNA"/>
</dbReference>
<reference evidence="3" key="1">
    <citation type="journal article" date="2019" name="Int. J. Syst. Evol. Microbiol.">
        <title>The Global Catalogue of Microorganisms (GCM) 10K type strain sequencing project: providing services to taxonomists for standard genome sequencing and annotation.</title>
        <authorList>
            <consortium name="The Broad Institute Genomics Platform"/>
            <consortium name="The Broad Institute Genome Sequencing Center for Infectious Disease"/>
            <person name="Wu L."/>
            <person name="Ma J."/>
        </authorList>
    </citation>
    <scope>NUCLEOTIDE SEQUENCE [LARGE SCALE GENOMIC DNA]</scope>
    <source>
        <strain evidence="3">Q85</strain>
    </source>
</reference>
<evidence type="ECO:0000313" key="3">
    <source>
        <dbReference type="Proteomes" id="UP001597283"/>
    </source>
</evidence>
<organism evidence="2 3">
    <name type="scientific">Sphingomonas floccifaciens</name>
    <dbReference type="NCBI Taxonomy" id="1844115"/>
    <lineage>
        <taxon>Bacteria</taxon>
        <taxon>Pseudomonadati</taxon>
        <taxon>Pseudomonadota</taxon>
        <taxon>Alphaproteobacteria</taxon>
        <taxon>Sphingomonadales</taxon>
        <taxon>Sphingomonadaceae</taxon>
        <taxon>Sphingomonas</taxon>
    </lineage>
</organism>
<protein>
    <submittedName>
        <fullName evidence="2">Acyloxyacyl hydrolase</fullName>
    </submittedName>
</protein>
<comment type="caution">
    <text evidence="2">The sequence shown here is derived from an EMBL/GenBank/DDBJ whole genome shotgun (WGS) entry which is preliminary data.</text>
</comment>
<dbReference type="InterPro" id="IPR018550">
    <property type="entry name" value="Lipid-A_deacylase-rel"/>
</dbReference>
<dbReference type="Gene3D" id="2.40.160.20">
    <property type="match status" value="1"/>
</dbReference>
<dbReference type="GO" id="GO:0016787">
    <property type="term" value="F:hydrolase activity"/>
    <property type="evidence" value="ECO:0007669"/>
    <property type="project" value="UniProtKB-KW"/>
</dbReference>
<dbReference type="Proteomes" id="UP001597283">
    <property type="component" value="Unassembled WGS sequence"/>
</dbReference>
<evidence type="ECO:0000256" key="1">
    <source>
        <dbReference type="SAM" id="SignalP"/>
    </source>
</evidence>
<accession>A0ABW4NG30</accession>
<evidence type="ECO:0000313" key="2">
    <source>
        <dbReference type="EMBL" id="MFD1788992.1"/>
    </source>
</evidence>